<dbReference type="InterPro" id="IPR036388">
    <property type="entry name" value="WH-like_DNA-bd_sf"/>
</dbReference>
<dbReference type="Gene3D" id="1.10.10.10">
    <property type="entry name" value="Winged helix-like DNA-binding domain superfamily/Winged helix DNA-binding domain"/>
    <property type="match status" value="1"/>
</dbReference>
<dbReference type="AlphaFoldDB" id="A0A318SD50"/>
<dbReference type="RefSeq" id="WP_110888530.1">
    <property type="nucleotide sequence ID" value="NZ_QJSX01000020.1"/>
</dbReference>
<dbReference type="PROSITE" id="PS50005">
    <property type="entry name" value="TPR"/>
    <property type="match status" value="1"/>
</dbReference>
<dbReference type="SUPFAM" id="SSF48452">
    <property type="entry name" value="TPR-like"/>
    <property type="match status" value="1"/>
</dbReference>
<accession>A0A318SD50</accession>
<sequence length="563" mass="61860">MSKGARRSVEAKEAVASVEALVERGEFELAYRTVEVALREPLSVVEQQTLLDAVSRVPLEQRAGSAAGALITARLLGNTRQAADVLPFTALARQKLGWPASAPAAAFEAFALVREGRHDDAVRVADEVIAVVDGLPLGIAWRARAEALGWSGRDGWREAFRVARTHLTGRSLGTCWLAEGTLMHRAGDDAGAQAAWREALLLLERDPLYAAWLRHALGLSYLRFGLPEAEEHFLALERLSKREGAAHMRARALCGLGTARRVRGEWDRALSSYRAALRVAREEDDVQQARRSLGHTLRLLGKPGLALEELLRAARAIRVEAERGKSWVYVDVAAAHLALGNDEAARDALAHVEDGSEEDAQRGSIVRAELARRAGDEEEARRELRKIRTNMMWAREEVVQFPALFALMGGERPVPLTHLGGTRVEVRALGALEVQVNGRVIPMRATGRAGELLVVLLEKGGRATTEELTDALYRDDAPERRRAGQSLWALAKTLREALGWEGSVTFVGGAYHLDEAAQWWYDVREAVARGERTPAFLSGVYSAWAVERAQELALRDEALSVPR</sequence>
<dbReference type="InterPro" id="IPR019734">
    <property type="entry name" value="TPR_rpt"/>
</dbReference>
<gene>
    <name evidence="2" type="ORF">DES52_12042</name>
</gene>
<keyword evidence="1" id="KW-0802">TPR repeat</keyword>
<evidence type="ECO:0000313" key="3">
    <source>
        <dbReference type="Proteomes" id="UP000248326"/>
    </source>
</evidence>
<name>A0A318SD50_9DEIO</name>
<comment type="caution">
    <text evidence="2">The sequence shown here is derived from an EMBL/GenBank/DDBJ whole genome shotgun (WGS) entry which is preliminary data.</text>
</comment>
<dbReference type="InterPro" id="IPR011990">
    <property type="entry name" value="TPR-like_helical_dom_sf"/>
</dbReference>
<evidence type="ECO:0000256" key="1">
    <source>
        <dbReference type="PROSITE-ProRule" id="PRU00339"/>
    </source>
</evidence>
<evidence type="ECO:0000313" key="2">
    <source>
        <dbReference type="EMBL" id="PYE49957.1"/>
    </source>
</evidence>
<dbReference type="Gene3D" id="1.25.40.10">
    <property type="entry name" value="Tetratricopeptide repeat domain"/>
    <property type="match status" value="1"/>
</dbReference>
<reference evidence="2 3" key="1">
    <citation type="submission" date="2018-06" db="EMBL/GenBank/DDBJ databases">
        <title>Genomic Encyclopedia of Type Strains, Phase IV (KMG-IV): sequencing the most valuable type-strain genomes for metagenomic binning, comparative biology and taxonomic classification.</title>
        <authorList>
            <person name="Goeker M."/>
        </authorList>
    </citation>
    <scope>NUCLEOTIDE SEQUENCE [LARGE SCALE GENOMIC DNA]</scope>
    <source>
        <strain evidence="2 3">DSM 18048</strain>
    </source>
</reference>
<organism evidence="2 3">
    <name type="scientific">Deinococcus yavapaiensis KR-236</name>
    <dbReference type="NCBI Taxonomy" id="694435"/>
    <lineage>
        <taxon>Bacteria</taxon>
        <taxon>Thermotogati</taxon>
        <taxon>Deinococcota</taxon>
        <taxon>Deinococci</taxon>
        <taxon>Deinococcales</taxon>
        <taxon>Deinococcaceae</taxon>
        <taxon>Deinococcus</taxon>
    </lineage>
</organism>
<dbReference type="EMBL" id="QJSX01000020">
    <property type="protein sequence ID" value="PYE49957.1"/>
    <property type="molecule type" value="Genomic_DNA"/>
</dbReference>
<dbReference type="Proteomes" id="UP000248326">
    <property type="component" value="Unassembled WGS sequence"/>
</dbReference>
<keyword evidence="3" id="KW-1185">Reference proteome</keyword>
<dbReference type="SMART" id="SM00028">
    <property type="entry name" value="TPR"/>
    <property type="match status" value="1"/>
</dbReference>
<dbReference type="OrthoDB" id="57483at2"/>
<feature type="repeat" description="TPR" evidence="1">
    <location>
        <begin position="250"/>
        <end position="283"/>
    </location>
</feature>
<proteinExistence type="predicted"/>
<protein>
    <submittedName>
        <fullName evidence="2">Uncharacterized protein</fullName>
    </submittedName>
</protein>